<organism evidence="1 2">
    <name type="scientific">Portunus trituberculatus</name>
    <name type="common">Swimming crab</name>
    <name type="synonym">Neptunus trituberculatus</name>
    <dbReference type="NCBI Taxonomy" id="210409"/>
    <lineage>
        <taxon>Eukaryota</taxon>
        <taxon>Metazoa</taxon>
        <taxon>Ecdysozoa</taxon>
        <taxon>Arthropoda</taxon>
        <taxon>Crustacea</taxon>
        <taxon>Multicrustacea</taxon>
        <taxon>Malacostraca</taxon>
        <taxon>Eumalacostraca</taxon>
        <taxon>Eucarida</taxon>
        <taxon>Decapoda</taxon>
        <taxon>Pleocyemata</taxon>
        <taxon>Brachyura</taxon>
        <taxon>Eubrachyura</taxon>
        <taxon>Portunoidea</taxon>
        <taxon>Portunidae</taxon>
        <taxon>Portuninae</taxon>
        <taxon>Portunus</taxon>
    </lineage>
</organism>
<proteinExistence type="predicted"/>
<gene>
    <name evidence="1" type="ORF">E2C01_086258</name>
</gene>
<dbReference type="EMBL" id="VSRR010087056">
    <property type="protein sequence ID" value="MPC91234.1"/>
    <property type="molecule type" value="Genomic_DNA"/>
</dbReference>
<name>A0A5B7JFV3_PORTR</name>
<comment type="caution">
    <text evidence="1">The sequence shown here is derived from an EMBL/GenBank/DDBJ whole genome shotgun (WGS) entry which is preliminary data.</text>
</comment>
<evidence type="ECO:0000313" key="2">
    <source>
        <dbReference type="Proteomes" id="UP000324222"/>
    </source>
</evidence>
<dbReference type="AlphaFoldDB" id="A0A5B7JFV3"/>
<dbReference type="Proteomes" id="UP000324222">
    <property type="component" value="Unassembled WGS sequence"/>
</dbReference>
<evidence type="ECO:0000313" key="1">
    <source>
        <dbReference type="EMBL" id="MPC91234.1"/>
    </source>
</evidence>
<sequence>MPRLVLSRRQLGNWPPYATTTYRASVTVTAKSNNPIDEVIEGIYQLL</sequence>
<accession>A0A5B7JFV3</accession>
<protein>
    <submittedName>
        <fullName evidence="1">Uncharacterized protein</fullName>
    </submittedName>
</protein>
<keyword evidence="2" id="KW-1185">Reference proteome</keyword>
<reference evidence="1 2" key="1">
    <citation type="submission" date="2019-05" db="EMBL/GenBank/DDBJ databases">
        <title>Another draft genome of Portunus trituberculatus and its Hox gene families provides insights of decapod evolution.</title>
        <authorList>
            <person name="Jeong J.-H."/>
            <person name="Song I."/>
            <person name="Kim S."/>
            <person name="Choi T."/>
            <person name="Kim D."/>
            <person name="Ryu S."/>
            <person name="Kim W."/>
        </authorList>
    </citation>
    <scope>NUCLEOTIDE SEQUENCE [LARGE SCALE GENOMIC DNA]</scope>
    <source>
        <tissue evidence="1">Muscle</tissue>
    </source>
</reference>